<dbReference type="GO" id="GO:0003700">
    <property type="term" value="F:DNA-binding transcription factor activity"/>
    <property type="evidence" value="ECO:0007669"/>
    <property type="project" value="TreeGrafter"/>
</dbReference>
<dbReference type="Gene3D" id="1.10.10.10">
    <property type="entry name" value="Winged helix-like DNA-binding domain superfamily/Winged helix DNA-binding domain"/>
    <property type="match status" value="1"/>
</dbReference>
<feature type="domain" description="IclR-ED" evidence="5">
    <location>
        <begin position="84"/>
        <end position="271"/>
    </location>
</feature>
<dbReference type="AlphaFoldDB" id="A0A6M4GPI2"/>
<dbReference type="Pfam" id="PF01614">
    <property type="entry name" value="IclR_C"/>
    <property type="match status" value="1"/>
</dbReference>
<proteinExistence type="predicted"/>
<reference evidence="6 7" key="1">
    <citation type="submission" date="2020-04" db="EMBL/GenBank/DDBJ databases">
        <title>Usitatibacter rugosus gen. nov., sp. nov. and Usitatibacter palustris sp. nov., novel members of Usitatibacteraceae fam. nov. within the order Nitrosomonadales isolated from soil.</title>
        <authorList>
            <person name="Huber K.J."/>
            <person name="Neumann-Schaal M."/>
            <person name="Geppert A."/>
            <person name="Luckner M."/>
            <person name="Wanner G."/>
            <person name="Overmann J."/>
        </authorList>
    </citation>
    <scope>NUCLEOTIDE SEQUENCE [LARGE SCALE GENOMIC DNA]</scope>
    <source>
        <strain evidence="6 7">0125_3</strain>
    </source>
</reference>
<dbReference type="PANTHER" id="PTHR30136">
    <property type="entry name" value="HELIX-TURN-HELIX TRANSCRIPTIONAL REGULATOR, ICLR FAMILY"/>
    <property type="match status" value="1"/>
</dbReference>
<feature type="domain" description="HTH iclR-type" evidence="4">
    <location>
        <begin position="21"/>
        <end position="83"/>
    </location>
</feature>
<dbReference type="Gene3D" id="3.30.450.40">
    <property type="match status" value="1"/>
</dbReference>
<dbReference type="SMART" id="SM00346">
    <property type="entry name" value="HTH_ICLR"/>
    <property type="match status" value="1"/>
</dbReference>
<gene>
    <name evidence="6" type="primary">tsaQ1</name>
    <name evidence="6" type="ORF">DSM104443_00138</name>
</gene>
<keyword evidence="3" id="KW-0804">Transcription</keyword>
<accession>A0A6M4GPI2</accession>
<evidence type="ECO:0000256" key="2">
    <source>
        <dbReference type="ARBA" id="ARBA00023125"/>
    </source>
</evidence>
<dbReference type="KEGG" id="uru:DSM104443_00138"/>
<dbReference type="PROSITE" id="PS51078">
    <property type="entry name" value="ICLR_ED"/>
    <property type="match status" value="1"/>
</dbReference>
<dbReference type="PROSITE" id="PS51077">
    <property type="entry name" value="HTH_ICLR"/>
    <property type="match status" value="1"/>
</dbReference>
<keyword evidence="7" id="KW-1185">Reference proteome</keyword>
<dbReference type="GO" id="GO:0045892">
    <property type="term" value="P:negative regulation of DNA-templated transcription"/>
    <property type="evidence" value="ECO:0007669"/>
    <property type="project" value="TreeGrafter"/>
</dbReference>
<dbReference type="InterPro" id="IPR029016">
    <property type="entry name" value="GAF-like_dom_sf"/>
</dbReference>
<dbReference type="GO" id="GO:0003677">
    <property type="term" value="F:DNA binding"/>
    <property type="evidence" value="ECO:0007669"/>
    <property type="project" value="UniProtKB-KW"/>
</dbReference>
<dbReference type="RefSeq" id="WP_171088802.1">
    <property type="nucleotide sequence ID" value="NZ_CP053069.1"/>
</dbReference>
<keyword evidence="1" id="KW-0805">Transcription regulation</keyword>
<dbReference type="SUPFAM" id="SSF46785">
    <property type="entry name" value="Winged helix' DNA-binding domain"/>
    <property type="match status" value="1"/>
</dbReference>
<evidence type="ECO:0000256" key="3">
    <source>
        <dbReference type="ARBA" id="ARBA00023163"/>
    </source>
</evidence>
<dbReference type="Proteomes" id="UP000501534">
    <property type="component" value="Chromosome"/>
</dbReference>
<dbReference type="Pfam" id="PF09339">
    <property type="entry name" value="HTH_IclR"/>
    <property type="match status" value="1"/>
</dbReference>
<evidence type="ECO:0000259" key="5">
    <source>
        <dbReference type="PROSITE" id="PS51078"/>
    </source>
</evidence>
<dbReference type="InterPro" id="IPR005471">
    <property type="entry name" value="Tscrpt_reg_IclR_N"/>
</dbReference>
<dbReference type="InterPro" id="IPR036390">
    <property type="entry name" value="WH_DNA-bd_sf"/>
</dbReference>
<evidence type="ECO:0000259" key="4">
    <source>
        <dbReference type="PROSITE" id="PS51077"/>
    </source>
</evidence>
<dbReference type="InterPro" id="IPR014757">
    <property type="entry name" value="Tscrpt_reg_IclR_C"/>
</dbReference>
<organism evidence="6 7">
    <name type="scientific">Usitatibacter rugosus</name>
    <dbReference type="NCBI Taxonomy" id="2732067"/>
    <lineage>
        <taxon>Bacteria</taxon>
        <taxon>Pseudomonadati</taxon>
        <taxon>Pseudomonadota</taxon>
        <taxon>Betaproteobacteria</taxon>
        <taxon>Nitrosomonadales</taxon>
        <taxon>Usitatibacteraceae</taxon>
        <taxon>Usitatibacter</taxon>
    </lineage>
</organism>
<sequence>MKRAALPPIRSRSAQQDRRFVTALARGLDILRCFSRKDRELGNAEIAKRTRLAKPTVSRLTFTLTQLGYLTYSPETGRYALSVGVLAFSHAYLGTLDVRNLARPLMQALADDVHASVSLGAPDPSGQHMVFLEICQGAGQMFHISLEVGSRVPHGWTAMGRAYLAALTPEAREERLANYRKNTPRAQWENIEPGLEKAVRDYERYGFCLSVGEWVKDVWAVGVPMVSRDGHRILALNCSGPIFDMTRQRVIAEIGPRLLALRDRVLAATGGAF</sequence>
<keyword evidence="2" id="KW-0238">DNA-binding</keyword>
<evidence type="ECO:0000313" key="6">
    <source>
        <dbReference type="EMBL" id="QJR09102.1"/>
    </source>
</evidence>
<protein>
    <submittedName>
        <fullName evidence="6">HTH-type transcriptional regulator TsaQ1/TsaQ2</fullName>
    </submittedName>
</protein>
<dbReference type="PANTHER" id="PTHR30136:SF33">
    <property type="entry name" value="TRANSCRIPTIONAL REGULATORY PROTEIN"/>
    <property type="match status" value="1"/>
</dbReference>
<dbReference type="SUPFAM" id="SSF55781">
    <property type="entry name" value="GAF domain-like"/>
    <property type="match status" value="1"/>
</dbReference>
<evidence type="ECO:0000313" key="7">
    <source>
        <dbReference type="Proteomes" id="UP000501534"/>
    </source>
</evidence>
<dbReference type="EMBL" id="CP053069">
    <property type="protein sequence ID" value="QJR09102.1"/>
    <property type="molecule type" value="Genomic_DNA"/>
</dbReference>
<name>A0A6M4GPI2_9PROT</name>
<dbReference type="InterPro" id="IPR050707">
    <property type="entry name" value="HTH_MetabolicPath_Reg"/>
</dbReference>
<evidence type="ECO:0000256" key="1">
    <source>
        <dbReference type="ARBA" id="ARBA00023015"/>
    </source>
</evidence>
<dbReference type="InterPro" id="IPR036388">
    <property type="entry name" value="WH-like_DNA-bd_sf"/>
</dbReference>